<dbReference type="GO" id="GO:0003676">
    <property type="term" value="F:nucleic acid binding"/>
    <property type="evidence" value="ECO:0007669"/>
    <property type="project" value="InterPro"/>
</dbReference>
<evidence type="ECO:0000313" key="3">
    <source>
        <dbReference type="Proteomes" id="UP000299102"/>
    </source>
</evidence>
<name>A0A4C1XPU6_EUMVA</name>
<dbReference type="EMBL" id="BGZK01000922">
    <property type="protein sequence ID" value="GBP65180.1"/>
    <property type="molecule type" value="Genomic_DNA"/>
</dbReference>
<dbReference type="InterPro" id="IPR001888">
    <property type="entry name" value="Transposase_1"/>
</dbReference>
<dbReference type="Gene3D" id="3.30.420.10">
    <property type="entry name" value="Ribonuclease H-like superfamily/Ribonuclease H"/>
    <property type="match status" value="1"/>
</dbReference>
<dbReference type="AlphaFoldDB" id="A0A4C1XPU6"/>
<evidence type="ECO:0000313" key="2">
    <source>
        <dbReference type="EMBL" id="GBP65180.1"/>
    </source>
</evidence>
<evidence type="ECO:0000256" key="1">
    <source>
        <dbReference type="SAM" id="MobiDB-lite"/>
    </source>
</evidence>
<comment type="caution">
    <text evidence="2">The sequence shown here is derived from an EMBL/GenBank/DDBJ whole genome shotgun (WGS) entry which is preliminary data.</text>
</comment>
<protein>
    <submittedName>
        <fullName evidence="2">Mariner Mos1 transposase</fullName>
    </submittedName>
</protein>
<dbReference type="InterPro" id="IPR036397">
    <property type="entry name" value="RNaseH_sf"/>
</dbReference>
<dbReference type="Pfam" id="PF01359">
    <property type="entry name" value="Transposase_1"/>
    <property type="match status" value="1"/>
</dbReference>
<feature type="region of interest" description="Disordered" evidence="1">
    <location>
        <begin position="24"/>
        <end position="44"/>
    </location>
</feature>
<gene>
    <name evidence="2" type="ORF">EVAR_49986_1</name>
</gene>
<dbReference type="Proteomes" id="UP000299102">
    <property type="component" value="Unassembled WGS sequence"/>
</dbReference>
<dbReference type="OrthoDB" id="616263at2759"/>
<reference evidence="2 3" key="1">
    <citation type="journal article" date="2019" name="Commun. Biol.">
        <title>The bagworm genome reveals a unique fibroin gene that provides high tensile strength.</title>
        <authorList>
            <person name="Kono N."/>
            <person name="Nakamura H."/>
            <person name="Ohtoshi R."/>
            <person name="Tomita M."/>
            <person name="Numata K."/>
            <person name="Arakawa K."/>
        </authorList>
    </citation>
    <scope>NUCLEOTIDE SEQUENCE [LARGE SCALE GENOMIC DNA]</scope>
</reference>
<sequence>MRVRSLRRRGMSTRVMAVQKTDAGGRLQSPKRLGAPTGDEKWITNDKNVQKNDGQKASKFHRLAKPGLTRNKLMLCVWWDWKGIIYYEFLPTSKTISIANSR</sequence>
<organism evidence="2 3">
    <name type="scientific">Eumeta variegata</name>
    <name type="common">Bagworm moth</name>
    <name type="synonym">Eumeta japonica</name>
    <dbReference type="NCBI Taxonomy" id="151549"/>
    <lineage>
        <taxon>Eukaryota</taxon>
        <taxon>Metazoa</taxon>
        <taxon>Ecdysozoa</taxon>
        <taxon>Arthropoda</taxon>
        <taxon>Hexapoda</taxon>
        <taxon>Insecta</taxon>
        <taxon>Pterygota</taxon>
        <taxon>Neoptera</taxon>
        <taxon>Endopterygota</taxon>
        <taxon>Lepidoptera</taxon>
        <taxon>Glossata</taxon>
        <taxon>Ditrysia</taxon>
        <taxon>Tineoidea</taxon>
        <taxon>Psychidae</taxon>
        <taxon>Oiketicinae</taxon>
        <taxon>Eumeta</taxon>
    </lineage>
</organism>
<keyword evidence="3" id="KW-1185">Reference proteome</keyword>
<proteinExistence type="predicted"/>
<accession>A0A4C1XPU6</accession>